<gene>
    <name evidence="6" type="ORF">EV03_0858</name>
</gene>
<evidence type="ECO:0000256" key="1">
    <source>
        <dbReference type="ARBA" id="ARBA00004141"/>
    </source>
</evidence>
<proteinExistence type="predicted"/>
<dbReference type="Proteomes" id="UP000030392">
    <property type="component" value="Unassembled WGS sequence"/>
</dbReference>
<evidence type="ECO:0000256" key="2">
    <source>
        <dbReference type="ARBA" id="ARBA00022692"/>
    </source>
</evidence>
<evidence type="ECO:0000313" key="6">
    <source>
        <dbReference type="EMBL" id="KGG20921.1"/>
    </source>
</evidence>
<organism evidence="6 7">
    <name type="scientific">Prochlorococcus marinus str. PAC1</name>
    <dbReference type="NCBI Taxonomy" id="59924"/>
    <lineage>
        <taxon>Bacteria</taxon>
        <taxon>Bacillati</taxon>
        <taxon>Cyanobacteriota</taxon>
        <taxon>Cyanophyceae</taxon>
        <taxon>Synechococcales</taxon>
        <taxon>Prochlorococcaceae</taxon>
        <taxon>Prochlorococcus</taxon>
    </lineage>
</organism>
<dbReference type="Pfam" id="PF07681">
    <property type="entry name" value="DoxX"/>
    <property type="match status" value="1"/>
</dbReference>
<evidence type="ECO:0000256" key="4">
    <source>
        <dbReference type="ARBA" id="ARBA00023136"/>
    </source>
</evidence>
<dbReference type="EMBL" id="JNAX01000010">
    <property type="protein sequence ID" value="KGG20921.1"/>
    <property type="molecule type" value="Genomic_DNA"/>
</dbReference>
<protein>
    <recommendedName>
        <fullName evidence="8">DoxX family protein</fullName>
    </recommendedName>
</protein>
<evidence type="ECO:0000313" key="7">
    <source>
        <dbReference type="Proteomes" id="UP000030392"/>
    </source>
</evidence>
<evidence type="ECO:0000256" key="3">
    <source>
        <dbReference type="ARBA" id="ARBA00022989"/>
    </source>
</evidence>
<dbReference type="InterPro" id="IPR032808">
    <property type="entry name" value="DoxX"/>
</dbReference>
<keyword evidence="4 5" id="KW-0472">Membrane</keyword>
<dbReference type="AlphaFoldDB" id="A0A0A2C3J3"/>
<accession>A0A0A2C3J3</accession>
<name>A0A0A2C3J3_PROMR</name>
<reference evidence="7" key="1">
    <citation type="journal article" date="2014" name="Sci. Data">
        <title>Genomes of diverse isolates of the marine cyanobacterium Prochlorococcus.</title>
        <authorList>
            <person name="Biller S."/>
            <person name="Berube P."/>
            <person name="Thompson J."/>
            <person name="Kelly L."/>
            <person name="Roggensack S."/>
            <person name="Awad L."/>
            <person name="Roache-Johnson K."/>
            <person name="Ding H."/>
            <person name="Giovannoni S.J."/>
            <person name="Moore L.R."/>
            <person name="Chisholm S.W."/>
        </authorList>
    </citation>
    <scope>NUCLEOTIDE SEQUENCE [LARGE SCALE GENOMIC DNA]</scope>
    <source>
        <strain evidence="7">PAC1</strain>
    </source>
</reference>
<feature type="transmembrane region" description="Helical" evidence="5">
    <location>
        <begin position="9"/>
        <end position="27"/>
    </location>
</feature>
<evidence type="ECO:0000256" key="5">
    <source>
        <dbReference type="SAM" id="Phobius"/>
    </source>
</evidence>
<feature type="transmembrane region" description="Helical" evidence="5">
    <location>
        <begin position="73"/>
        <end position="92"/>
    </location>
</feature>
<comment type="caution">
    <text evidence="6">The sequence shown here is derived from an EMBL/GenBank/DDBJ whole genome shotgun (WGS) entry which is preliminary data.</text>
</comment>
<keyword evidence="3 5" id="KW-1133">Transmembrane helix</keyword>
<dbReference type="GO" id="GO:0016020">
    <property type="term" value="C:membrane"/>
    <property type="evidence" value="ECO:0007669"/>
    <property type="project" value="UniProtKB-SubCell"/>
</dbReference>
<comment type="subcellular location">
    <subcellularLocation>
        <location evidence="1">Membrane</location>
        <topology evidence="1">Multi-pass membrane protein</topology>
    </subcellularLocation>
</comment>
<keyword evidence="2 5" id="KW-0812">Transmembrane</keyword>
<dbReference type="RefSeq" id="WP_036905465.1">
    <property type="nucleotide sequence ID" value="NZ_CP138967.1"/>
</dbReference>
<feature type="transmembrane region" description="Helical" evidence="5">
    <location>
        <begin position="47"/>
        <end position="66"/>
    </location>
</feature>
<sequence length="133" mass="14790">MNFEQTKNLIGRVLISAIFIYAIPGKIINFERTAEVISNKNISPTLAPLLLFSAITCLIFGSILFISGFKQRFGAYLLLIFIVPTTFIFHFYPFQIKAVLMNAGLIGGLVLGLNNVEGNSLKELFNNQTNKTN</sequence>
<evidence type="ECO:0008006" key="8">
    <source>
        <dbReference type="Google" id="ProtNLM"/>
    </source>
</evidence>